<evidence type="ECO:0000313" key="4">
    <source>
        <dbReference type="EMBL" id="KAF6156525.1"/>
    </source>
</evidence>
<protein>
    <recommendedName>
        <fullName evidence="6">Pentatricopeptide repeat-containing protein</fullName>
    </recommendedName>
</protein>
<dbReference type="Pfam" id="PF01535">
    <property type="entry name" value="PPR"/>
    <property type="match status" value="5"/>
</dbReference>
<accession>A0A7J7MNJ2</accession>
<evidence type="ECO:0000256" key="3">
    <source>
        <dbReference type="SAM" id="MobiDB-lite"/>
    </source>
</evidence>
<dbReference type="InterPro" id="IPR011990">
    <property type="entry name" value="TPR-like_helical_dom_sf"/>
</dbReference>
<dbReference type="FunFam" id="1.25.40.10:FF:000348">
    <property type="entry name" value="Pentatricopeptide repeat-containing protein chloroplastic"/>
    <property type="match status" value="1"/>
</dbReference>
<feature type="repeat" description="PPR" evidence="2">
    <location>
        <begin position="249"/>
        <end position="283"/>
    </location>
</feature>
<dbReference type="OrthoDB" id="330671at2759"/>
<evidence type="ECO:0000313" key="5">
    <source>
        <dbReference type="Proteomes" id="UP000541444"/>
    </source>
</evidence>
<dbReference type="Pfam" id="PF13041">
    <property type="entry name" value="PPR_2"/>
    <property type="match status" value="2"/>
</dbReference>
<dbReference type="GO" id="GO:0003723">
    <property type="term" value="F:RNA binding"/>
    <property type="evidence" value="ECO:0007669"/>
    <property type="project" value="InterPro"/>
</dbReference>
<dbReference type="EMBL" id="JACGCM010001329">
    <property type="protein sequence ID" value="KAF6156525.1"/>
    <property type="molecule type" value="Genomic_DNA"/>
</dbReference>
<dbReference type="PROSITE" id="PS51375">
    <property type="entry name" value="PPR"/>
    <property type="match status" value="3"/>
</dbReference>
<name>A0A7J7MNJ2_9MAGN</name>
<feature type="repeat" description="PPR" evidence="2">
    <location>
        <begin position="187"/>
        <end position="221"/>
    </location>
</feature>
<feature type="region of interest" description="Disordered" evidence="3">
    <location>
        <begin position="629"/>
        <end position="650"/>
    </location>
</feature>
<sequence length="700" mass="78423">MTNSPPSSKNDDKCNIKGLEARVQPNHLNDGVYSGDDVIKYLHSYIFKRHDKTKLCDDDKCNRNGLEARAQPNHLKNGVYSGVEAIKYLHSYIFKGHEKTQLCDEPAIRRKQIHGQAIKRGFKDDLYVQRGLISMYAKCGQCEDAARVFDRCDDIDIVSKNDLIAGYVRIGETMVARLVFDEMKEKNVVSWSIMVDGYSKIGRVEEAKYLFDEMPERNVFSWNSLLFGYLRCGEVDLAREVFDRMPERGVVAWTNLISGYTKNGLFKEALEVFQQMQESGVEPNRVTYISVLPVIAQLGALTQGTLIHAYVDRRGIGVDAVLGAALVDMYCKCGCIDEAIEVFEGIKHKKLSAWNSIISGLAAHGLGREALCLFSRMQRDSSVIPNEITLTGILSACSHTGLVTEGRMFFNLFTEFYKLTPNIKHYGCMVDMLGRAGLLVEAKKLIENMPIEPNLVIWKTLLGACRIHKNAELALHIMRIMEDTGIQEASFYALLFNIFSGAGRWDDMHKVKYSYFFISELQDCWRTRPLMATMCRDFGLMRFYSCATMPGHYESCKVTKMLSMVYRIKGKKISNKLIPVQAHRNPTKQPLVLLSTGTGEVDQLMRTYGIRTEGGRFIKNKMKEDQVDHPQTYPGFPGYPPSGSGGFSGGISFPPGTPFSFSAPPFDPRALCALPGAIGCPPATLTPSLPHDDSQDVGLP</sequence>
<dbReference type="PANTHER" id="PTHR47926">
    <property type="entry name" value="PENTATRICOPEPTIDE REPEAT-CONTAINING PROTEIN"/>
    <property type="match status" value="1"/>
</dbReference>
<dbReference type="AlphaFoldDB" id="A0A7J7MNJ2"/>
<feature type="repeat" description="PPR" evidence="2">
    <location>
        <begin position="319"/>
        <end position="353"/>
    </location>
</feature>
<dbReference type="PANTHER" id="PTHR47926:SF436">
    <property type="entry name" value="PENTATRICOPEPTIDE REPEAT-CONTAINING PROTEIN ELI1, CHLOROPLASTIC-LIKE ISOFORM X2"/>
    <property type="match status" value="1"/>
</dbReference>
<evidence type="ECO:0000256" key="1">
    <source>
        <dbReference type="ARBA" id="ARBA00022737"/>
    </source>
</evidence>
<dbReference type="NCBIfam" id="TIGR00756">
    <property type="entry name" value="PPR"/>
    <property type="match status" value="5"/>
</dbReference>
<evidence type="ECO:0000256" key="2">
    <source>
        <dbReference type="PROSITE-ProRule" id="PRU00708"/>
    </source>
</evidence>
<dbReference type="SUPFAM" id="SSF48452">
    <property type="entry name" value="TPR-like"/>
    <property type="match status" value="1"/>
</dbReference>
<proteinExistence type="predicted"/>
<dbReference type="GO" id="GO:0009451">
    <property type="term" value="P:RNA modification"/>
    <property type="evidence" value="ECO:0007669"/>
    <property type="project" value="InterPro"/>
</dbReference>
<dbReference type="InterPro" id="IPR046960">
    <property type="entry name" value="PPR_At4g14850-like_plant"/>
</dbReference>
<organism evidence="4 5">
    <name type="scientific">Kingdonia uniflora</name>
    <dbReference type="NCBI Taxonomy" id="39325"/>
    <lineage>
        <taxon>Eukaryota</taxon>
        <taxon>Viridiplantae</taxon>
        <taxon>Streptophyta</taxon>
        <taxon>Embryophyta</taxon>
        <taxon>Tracheophyta</taxon>
        <taxon>Spermatophyta</taxon>
        <taxon>Magnoliopsida</taxon>
        <taxon>Ranunculales</taxon>
        <taxon>Circaeasteraceae</taxon>
        <taxon>Kingdonia</taxon>
    </lineage>
</organism>
<comment type="caution">
    <text evidence="4">The sequence shown here is derived from an EMBL/GenBank/DDBJ whole genome shotgun (WGS) entry which is preliminary data.</text>
</comment>
<keyword evidence="5" id="KW-1185">Reference proteome</keyword>
<dbReference type="Gene3D" id="1.25.40.10">
    <property type="entry name" value="Tetratricopeptide repeat domain"/>
    <property type="match status" value="3"/>
</dbReference>
<gene>
    <name evidence="4" type="ORF">GIB67_011326</name>
</gene>
<dbReference type="InterPro" id="IPR002885">
    <property type="entry name" value="PPR_rpt"/>
</dbReference>
<evidence type="ECO:0008006" key="6">
    <source>
        <dbReference type="Google" id="ProtNLM"/>
    </source>
</evidence>
<reference evidence="4 5" key="1">
    <citation type="journal article" date="2020" name="IScience">
        <title>Genome Sequencing of the Endangered Kingdonia uniflora (Circaeasteraceae, Ranunculales) Reveals Potential Mechanisms of Evolutionary Specialization.</title>
        <authorList>
            <person name="Sun Y."/>
            <person name="Deng T."/>
            <person name="Zhang A."/>
            <person name="Moore M.J."/>
            <person name="Landis J.B."/>
            <person name="Lin N."/>
            <person name="Zhang H."/>
            <person name="Zhang X."/>
            <person name="Huang J."/>
            <person name="Zhang X."/>
            <person name="Sun H."/>
            <person name="Wang H."/>
        </authorList>
    </citation>
    <scope>NUCLEOTIDE SEQUENCE [LARGE SCALE GENOMIC DNA]</scope>
    <source>
        <strain evidence="4">TB1705</strain>
        <tissue evidence="4">Leaf</tissue>
    </source>
</reference>
<dbReference type="Proteomes" id="UP000541444">
    <property type="component" value="Unassembled WGS sequence"/>
</dbReference>
<dbReference type="FunFam" id="1.25.40.10:FF:000242">
    <property type="entry name" value="Pentatricopeptide repeat-containing protein"/>
    <property type="match status" value="1"/>
</dbReference>
<keyword evidence="1" id="KW-0677">Repeat</keyword>